<evidence type="ECO:0000256" key="3">
    <source>
        <dbReference type="ARBA" id="ARBA00023002"/>
    </source>
</evidence>
<dbReference type="InterPro" id="IPR006694">
    <property type="entry name" value="Fatty_acid_hydroxylase"/>
</dbReference>
<proteinExistence type="inferred from homology"/>
<keyword evidence="4" id="KW-0812">Transmembrane</keyword>
<keyword evidence="3" id="KW-0560">Oxidoreductase</keyword>
<dbReference type="GO" id="GO:0005506">
    <property type="term" value="F:iron ion binding"/>
    <property type="evidence" value="ECO:0007669"/>
    <property type="project" value="InterPro"/>
</dbReference>
<accession>A0A2W1MYV4</accession>
<dbReference type="RefSeq" id="WP_111063191.1">
    <property type="nucleotide sequence ID" value="NZ_JBHUCU010000032.1"/>
</dbReference>
<keyword evidence="2" id="KW-0125">Carotenoid biosynthesis</keyword>
<dbReference type="EMBL" id="QKSB01000005">
    <property type="protein sequence ID" value="PZE17067.1"/>
    <property type="molecule type" value="Genomic_DNA"/>
</dbReference>
<dbReference type="PANTHER" id="PTHR31899:SF9">
    <property type="entry name" value="BETA-CAROTENE 3-HYDROXYLASE 1, CHLOROPLASTIC"/>
    <property type="match status" value="1"/>
</dbReference>
<feature type="transmembrane region" description="Helical" evidence="4">
    <location>
        <begin position="80"/>
        <end position="99"/>
    </location>
</feature>
<protein>
    <submittedName>
        <fullName evidence="6">Carotene hydroxylase</fullName>
    </submittedName>
</protein>
<reference evidence="6 7" key="1">
    <citation type="submission" date="2018-06" db="EMBL/GenBank/DDBJ databases">
        <title>The draft genome sequence of Crocinitomix sp. SM1701.</title>
        <authorList>
            <person name="Zhang X."/>
        </authorList>
    </citation>
    <scope>NUCLEOTIDE SEQUENCE [LARGE SCALE GENOMIC DNA]</scope>
    <source>
        <strain evidence="6 7">SM1701</strain>
    </source>
</reference>
<feature type="transmembrane region" description="Helical" evidence="4">
    <location>
        <begin position="6"/>
        <end position="24"/>
    </location>
</feature>
<evidence type="ECO:0000313" key="6">
    <source>
        <dbReference type="EMBL" id="PZE17067.1"/>
    </source>
</evidence>
<evidence type="ECO:0000256" key="1">
    <source>
        <dbReference type="ARBA" id="ARBA00009324"/>
    </source>
</evidence>
<gene>
    <name evidence="6" type="ORF">DNU06_10000</name>
</gene>
<organism evidence="6 7">
    <name type="scientific">Putridiphycobacter roseus</name>
    <dbReference type="NCBI Taxonomy" id="2219161"/>
    <lineage>
        <taxon>Bacteria</taxon>
        <taxon>Pseudomonadati</taxon>
        <taxon>Bacteroidota</taxon>
        <taxon>Flavobacteriia</taxon>
        <taxon>Flavobacteriales</taxon>
        <taxon>Crocinitomicaceae</taxon>
        <taxon>Putridiphycobacter</taxon>
    </lineage>
</organism>
<dbReference type="Proteomes" id="UP000249248">
    <property type="component" value="Unassembled WGS sequence"/>
</dbReference>
<keyword evidence="4" id="KW-0472">Membrane</keyword>
<sequence length="147" mass="17206">MSVFLIILVLIATFLVMEFVAFFVHKYVMHTFLWGLHKDHHQPTDHHLQKNDFFFLIFAIPSWLGIMLGLMYALPIFVTIGAGIALYGVCYVLVHEIFIHQRLRFFKKTNSAYLKGIRKAHKVHHKNMGKEHGTCFGMLIVPKKYFK</sequence>
<dbReference type="AlphaFoldDB" id="A0A2W1MYV4"/>
<feature type="transmembrane region" description="Helical" evidence="4">
    <location>
        <begin position="53"/>
        <end position="74"/>
    </location>
</feature>
<name>A0A2W1MYV4_9FLAO</name>
<comment type="similarity">
    <text evidence="1">Belongs to the sterol desaturase family.</text>
</comment>
<dbReference type="Pfam" id="PF04116">
    <property type="entry name" value="FA_hydroxylase"/>
    <property type="match status" value="1"/>
</dbReference>
<dbReference type="GO" id="GO:0016119">
    <property type="term" value="P:carotene metabolic process"/>
    <property type="evidence" value="ECO:0007669"/>
    <property type="project" value="TreeGrafter"/>
</dbReference>
<evidence type="ECO:0000256" key="2">
    <source>
        <dbReference type="ARBA" id="ARBA00022746"/>
    </source>
</evidence>
<dbReference type="InterPro" id="IPR045019">
    <property type="entry name" value="BETA-OHASE-like"/>
</dbReference>
<evidence type="ECO:0000256" key="4">
    <source>
        <dbReference type="SAM" id="Phobius"/>
    </source>
</evidence>
<dbReference type="GO" id="GO:0010291">
    <property type="term" value="F:beta-carotene 3-hydroxylase activity"/>
    <property type="evidence" value="ECO:0007669"/>
    <property type="project" value="TreeGrafter"/>
</dbReference>
<dbReference type="PANTHER" id="PTHR31899">
    <property type="entry name" value="BETA-CAROTENE 3-HYDROXYLASE 1, CHLOROPLASTIC"/>
    <property type="match status" value="1"/>
</dbReference>
<feature type="domain" description="Fatty acid hydroxylase" evidence="5">
    <location>
        <begin position="11"/>
        <end position="137"/>
    </location>
</feature>
<keyword evidence="4" id="KW-1133">Transmembrane helix</keyword>
<evidence type="ECO:0000313" key="7">
    <source>
        <dbReference type="Proteomes" id="UP000249248"/>
    </source>
</evidence>
<comment type="caution">
    <text evidence="6">The sequence shown here is derived from an EMBL/GenBank/DDBJ whole genome shotgun (WGS) entry which is preliminary data.</text>
</comment>
<keyword evidence="7" id="KW-1185">Reference proteome</keyword>
<evidence type="ECO:0000259" key="5">
    <source>
        <dbReference type="Pfam" id="PF04116"/>
    </source>
</evidence>
<dbReference type="GO" id="GO:0016123">
    <property type="term" value="P:xanthophyll biosynthetic process"/>
    <property type="evidence" value="ECO:0007669"/>
    <property type="project" value="TreeGrafter"/>
</dbReference>
<dbReference type="OrthoDB" id="5243888at2"/>